<sequence>MSKNALDLNDIKAGPSVVGAFGLARDVVGSVVDGATAFLSRSVGFQLISATKTD</sequence>
<protein>
    <submittedName>
        <fullName evidence="1">Seed linoleate 9S-lipoxygenase</fullName>
    </submittedName>
</protein>
<feature type="non-terminal residue" evidence="1">
    <location>
        <position position="54"/>
    </location>
</feature>
<dbReference type="InterPro" id="IPR036392">
    <property type="entry name" value="PLAT/LH2_dom_sf"/>
</dbReference>
<proteinExistence type="predicted"/>
<evidence type="ECO:0000313" key="2">
    <source>
        <dbReference type="Proteomes" id="UP000265520"/>
    </source>
</evidence>
<dbReference type="Proteomes" id="UP000265520">
    <property type="component" value="Unassembled WGS sequence"/>
</dbReference>
<evidence type="ECO:0000313" key="1">
    <source>
        <dbReference type="EMBL" id="MCI92661.1"/>
    </source>
</evidence>
<dbReference type="EMBL" id="LXQA011306851">
    <property type="protein sequence ID" value="MCI92661.1"/>
    <property type="molecule type" value="Genomic_DNA"/>
</dbReference>
<dbReference type="AlphaFoldDB" id="A0A392W097"/>
<name>A0A392W097_9FABA</name>
<keyword evidence="2" id="KW-1185">Reference proteome</keyword>
<dbReference type="Gene3D" id="2.60.60.20">
    <property type="entry name" value="PLAT/LH2 domain"/>
    <property type="match status" value="1"/>
</dbReference>
<organism evidence="1 2">
    <name type="scientific">Trifolium medium</name>
    <dbReference type="NCBI Taxonomy" id="97028"/>
    <lineage>
        <taxon>Eukaryota</taxon>
        <taxon>Viridiplantae</taxon>
        <taxon>Streptophyta</taxon>
        <taxon>Embryophyta</taxon>
        <taxon>Tracheophyta</taxon>
        <taxon>Spermatophyta</taxon>
        <taxon>Magnoliopsida</taxon>
        <taxon>eudicotyledons</taxon>
        <taxon>Gunneridae</taxon>
        <taxon>Pentapetalae</taxon>
        <taxon>rosids</taxon>
        <taxon>fabids</taxon>
        <taxon>Fabales</taxon>
        <taxon>Fabaceae</taxon>
        <taxon>Papilionoideae</taxon>
        <taxon>50 kb inversion clade</taxon>
        <taxon>NPAAA clade</taxon>
        <taxon>Hologalegina</taxon>
        <taxon>IRL clade</taxon>
        <taxon>Trifolieae</taxon>
        <taxon>Trifolium</taxon>
    </lineage>
</organism>
<dbReference type="SUPFAM" id="SSF49723">
    <property type="entry name" value="Lipase/lipooxygenase domain (PLAT/LH2 domain)"/>
    <property type="match status" value="1"/>
</dbReference>
<comment type="caution">
    <text evidence="1">The sequence shown here is derived from an EMBL/GenBank/DDBJ whole genome shotgun (WGS) entry which is preliminary data.</text>
</comment>
<reference evidence="1 2" key="1">
    <citation type="journal article" date="2018" name="Front. Plant Sci.">
        <title>Red Clover (Trifolium pratense) and Zigzag Clover (T. medium) - A Picture of Genomic Similarities and Differences.</title>
        <authorList>
            <person name="Dluhosova J."/>
            <person name="Istvanek J."/>
            <person name="Nedelnik J."/>
            <person name="Repkova J."/>
        </authorList>
    </citation>
    <scope>NUCLEOTIDE SEQUENCE [LARGE SCALE GENOMIC DNA]</scope>
    <source>
        <strain evidence="2">cv. 10/8</strain>
        <tissue evidence="1">Leaf</tissue>
    </source>
</reference>
<accession>A0A392W097</accession>